<evidence type="ECO:0000313" key="2">
    <source>
        <dbReference type="Proteomes" id="UP000037558"/>
    </source>
</evidence>
<proteinExistence type="predicted"/>
<accession>A0A0M0KZT2</accession>
<reference evidence="2" key="1">
    <citation type="submission" date="2015-08" db="EMBL/GenBank/DDBJ databases">
        <title>Fjat-14210 dsm16467.</title>
        <authorList>
            <person name="Liu B."/>
            <person name="Wang J."/>
            <person name="Zhu Y."/>
            <person name="Liu G."/>
            <person name="Chen Q."/>
            <person name="Chen Z."/>
            <person name="Lan J."/>
            <person name="Che J."/>
            <person name="Ge C."/>
            <person name="Shi H."/>
            <person name="Pan Z."/>
            <person name="Liu X."/>
        </authorList>
    </citation>
    <scope>NUCLEOTIDE SEQUENCE [LARGE SCALE GENOMIC DNA]</scope>
    <source>
        <strain evidence="2">DSM 16467</strain>
    </source>
</reference>
<organism evidence="1 2">
    <name type="scientific">Priestia koreensis</name>
    <dbReference type="NCBI Taxonomy" id="284581"/>
    <lineage>
        <taxon>Bacteria</taxon>
        <taxon>Bacillati</taxon>
        <taxon>Bacillota</taxon>
        <taxon>Bacilli</taxon>
        <taxon>Bacillales</taxon>
        <taxon>Bacillaceae</taxon>
        <taxon>Priestia</taxon>
    </lineage>
</organism>
<dbReference type="OrthoDB" id="6636650at2"/>
<dbReference type="Proteomes" id="UP000037558">
    <property type="component" value="Unassembled WGS sequence"/>
</dbReference>
<sequence>MSVSIYYTATRKQKLTSSEQALITQLIENYSVDKEIEEYLNTGQGYNWTSFYVYDSKSPTEPDVIFEGSTQLPSNSAEAMFDGVTHWATLLSNIRNVVKGADWHVHVDDHDLTWDEKALEYDITK</sequence>
<protein>
    <submittedName>
        <fullName evidence="1">Uncharacterized protein</fullName>
    </submittedName>
</protein>
<comment type="caution">
    <text evidence="1">The sequence shown here is derived from an EMBL/GenBank/DDBJ whole genome shotgun (WGS) entry which is preliminary data.</text>
</comment>
<keyword evidence="2" id="KW-1185">Reference proteome</keyword>
<gene>
    <name evidence="1" type="ORF">AMD01_13685</name>
</gene>
<dbReference type="AlphaFoldDB" id="A0A0M0KZT2"/>
<dbReference type="PATRIC" id="fig|284581.3.peg.4870"/>
<evidence type="ECO:0000313" key="1">
    <source>
        <dbReference type="EMBL" id="KOO44326.1"/>
    </source>
</evidence>
<name>A0A0M0KZT2_9BACI</name>
<dbReference type="RefSeq" id="WP_053401984.1">
    <property type="nucleotide sequence ID" value="NZ_JAUKEN010000001.1"/>
</dbReference>
<dbReference type="EMBL" id="LILC01000016">
    <property type="protein sequence ID" value="KOO44326.1"/>
    <property type="molecule type" value="Genomic_DNA"/>
</dbReference>